<evidence type="ECO:0000313" key="1">
    <source>
        <dbReference type="EMBL" id="MBU3878507.1"/>
    </source>
</evidence>
<protein>
    <submittedName>
        <fullName evidence="1">Sigma-70 family RNA polymerase sigma factor</fullName>
    </submittedName>
</protein>
<dbReference type="EMBL" id="JABACJ020000036">
    <property type="protein sequence ID" value="MBU3878507.1"/>
    <property type="molecule type" value="Genomic_DNA"/>
</dbReference>
<keyword evidence="2" id="KW-1185">Reference proteome</keyword>
<dbReference type="Proteomes" id="UP000723714">
    <property type="component" value="Unassembled WGS sequence"/>
</dbReference>
<dbReference type="RefSeq" id="WP_216245335.1">
    <property type="nucleotide sequence ID" value="NZ_JABACJ020000036.1"/>
</dbReference>
<organism evidence="1 2">
    <name type="scientific">Faecalicatena faecalis</name>
    <dbReference type="NCBI Taxonomy" id="2726362"/>
    <lineage>
        <taxon>Bacteria</taxon>
        <taxon>Bacillati</taxon>
        <taxon>Bacillota</taxon>
        <taxon>Clostridia</taxon>
        <taxon>Lachnospirales</taxon>
        <taxon>Lachnospiraceae</taxon>
        <taxon>Faecalicatena</taxon>
    </lineage>
</organism>
<reference evidence="1 2" key="1">
    <citation type="submission" date="2021-06" db="EMBL/GenBank/DDBJ databases">
        <title>Faecalicatena sp. nov. isolated from porcine feces.</title>
        <authorList>
            <person name="Oh B.S."/>
            <person name="Lee J.H."/>
        </authorList>
    </citation>
    <scope>NUCLEOTIDE SEQUENCE [LARGE SCALE GENOMIC DNA]</scope>
    <source>
        <strain evidence="1 2">AGMB00832</strain>
    </source>
</reference>
<comment type="caution">
    <text evidence="1">The sequence shown here is derived from an EMBL/GenBank/DDBJ whole genome shotgun (WGS) entry which is preliminary data.</text>
</comment>
<evidence type="ECO:0000313" key="2">
    <source>
        <dbReference type="Proteomes" id="UP000723714"/>
    </source>
</evidence>
<name>A0ABS6DA54_9FIRM</name>
<accession>A0ABS6DA54</accession>
<gene>
    <name evidence="1" type="ORF">HGO97_022155</name>
</gene>
<sequence length="141" mass="16892">MAYNKAREEKKWRHWKENEEKQLRELGMDESAIQELRSMDWEEFKSERRYREHQVVFPEESGLWTSELEEPDITGIQPLLDAIGDERLLHILLDADRKTLQIILLKMMGFTVKEISNKTGMPEQTIYTKIGRLRKNFLKLE</sequence>
<proteinExistence type="predicted"/>